<evidence type="ECO:0000313" key="2">
    <source>
        <dbReference type="Proteomes" id="UP000032431"/>
    </source>
</evidence>
<keyword evidence="2" id="KW-1185">Reference proteome</keyword>
<dbReference type="HOGENOM" id="CLU_073785_0_1_9"/>
<dbReference type="STRING" id="29343.CCDG5_1366"/>
<dbReference type="SUPFAM" id="SSF158430">
    <property type="entry name" value="Bacillus cereus metalloprotein-like"/>
    <property type="match status" value="2"/>
</dbReference>
<proteinExistence type="predicted"/>
<organism evidence="1 2">
    <name type="scientific">[Clostridium] cellulosi</name>
    <dbReference type="NCBI Taxonomy" id="29343"/>
    <lineage>
        <taxon>Bacteria</taxon>
        <taxon>Bacillati</taxon>
        <taxon>Bacillota</taxon>
        <taxon>Clostridia</taxon>
        <taxon>Eubacteriales</taxon>
        <taxon>Oscillospiraceae</taxon>
        <taxon>Oscillospiraceae incertae sedis</taxon>
    </lineage>
</organism>
<dbReference type="PATRIC" id="fig|29343.3.peg.1438"/>
<name>A0A078KTJ1_9FIRM</name>
<dbReference type="EMBL" id="LM995447">
    <property type="protein sequence ID" value="CDZ24480.1"/>
    <property type="molecule type" value="Genomic_DNA"/>
</dbReference>
<evidence type="ECO:0008006" key="3">
    <source>
        <dbReference type="Google" id="ProtNLM"/>
    </source>
</evidence>
<dbReference type="Proteomes" id="UP000032431">
    <property type="component" value="Chromosome I"/>
</dbReference>
<dbReference type="Pfam" id="PF11155">
    <property type="entry name" value="DUF2935"/>
    <property type="match status" value="2"/>
</dbReference>
<dbReference type="Gene3D" id="1.20.1260.120">
    <property type="entry name" value="Protein of unknown function DUF2935"/>
    <property type="match status" value="1"/>
</dbReference>
<dbReference type="AlphaFoldDB" id="A0A078KTJ1"/>
<gene>
    <name evidence="1" type="ORF">CCDG5_1366</name>
</gene>
<reference evidence="2" key="1">
    <citation type="submission" date="2014-07" db="EMBL/GenBank/DDBJ databases">
        <authorList>
            <person name="Wibberg D."/>
        </authorList>
    </citation>
    <scope>NUCLEOTIDE SEQUENCE [LARGE SCALE GENOMIC DNA]</scope>
    <source>
        <strain evidence="2">DG5</strain>
    </source>
</reference>
<accession>A0A078KTJ1</accession>
<dbReference type="InterPro" id="IPR021328">
    <property type="entry name" value="CotB-like"/>
</dbReference>
<dbReference type="KEGG" id="ccel:CCDG5_1366"/>
<evidence type="ECO:0000313" key="1">
    <source>
        <dbReference type="EMBL" id="CDZ24480.1"/>
    </source>
</evidence>
<protein>
    <recommendedName>
        <fullName evidence="3">DUF2935 domain-containing protein</fullName>
    </recommendedName>
</protein>
<sequence>MDSLVFEYNFWLQILGDHARFIYFSLAPSETERINKAKQFIHTFDQLLDESKAAAPTDEFKQKVISAIQELREFKLSLLTLTLKSRVVIHLSSTFFNHMLNELEEFLLTLSNLQNGQPPVFHPLHYNVLWLSDGMGHAAAVSASLDEIENNKIEESKAYEKTFTNLYLKSIEMSGFTRTKLMNFPSLQMLNRQAYFEMIGFKDFLIEIRNARTNATLLGTLMPLMADHMAREECYYLTKLALSDGSLEMPDCNPARARVDV</sequence>